<feature type="domain" description="Glycosyltransferase 2-like" evidence="2">
    <location>
        <begin position="14"/>
        <end position="96"/>
    </location>
</feature>
<dbReference type="SUPFAM" id="SSF53448">
    <property type="entry name" value="Nucleotide-diphospho-sugar transferases"/>
    <property type="match status" value="1"/>
</dbReference>
<dbReference type="InterPro" id="IPR001173">
    <property type="entry name" value="Glyco_trans_2-like"/>
</dbReference>
<dbReference type="Pfam" id="PF00535">
    <property type="entry name" value="Glycos_transf_2"/>
    <property type="match status" value="1"/>
</dbReference>
<gene>
    <name evidence="3" type="ORF">OS133_12405</name>
    <name evidence="4" type="ORF">OS134_00265</name>
</gene>
<dbReference type="InterPro" id="IPR029044">
    <property type="entry name" value="Nucleotide-diphossugar_trans"/>
</dbReference>
<keyword evidence="1" id="KW-0812">Transmembrane</keyword>
<reference evidence="3" key="2">
    <citation type="submission" date="2022-11" db="EMBL/GenBank/DDBJ databases">
        <title>Prophages regulate Shewanella fidelis motility and biofilm formation: implications for gut colonization dynamics in Ciona robusta.</title>
        <authorList>
            <person name="Natarajan O."/>
            <person name="Gibboney S.L."/>
            <person name="Young M.N."/>
            <person name="Lim S.J."/>
            <person name="Pluta N."/>
            <person name="Atkinson C.G.F."/>
            <person name="Leigh B.A."/>
            <person name="Liberti A."/>
            <person name="Kees E."/>
            <person name="Breitbart M."/>
            <person name="Gralnick J."/>
            <person name="Dishaw L.J."/>
        </authorList>
    </citation>
    <scope>NUCLEOTIDE SEQUENCE</scope>
    <source>
        <strain evidence="3">3313</strain>
    </source>
</reference>
<feature type="transmembrane region" description="Helical" evidence="1">
    <location>
        <begin position="244"/>
        <end position="265"/>
    </location>
</feature>
<keyword evidence="3" id="KW-0808">Transferase</keyword>
<organism evidence="3 5">
    <name type="scientific">Shewanella fidelis</name>
    <dbReference type="NCBI Taxonomy" id="173509"/>
    <lineage>
        <taxon>Bacteria</taxon>
        <taxon>Pseudomonadati</taxon>
        <taxon>Pseudomonadota</taxon>
        <taxon>Gammaproteobacteria</taxon>
        <taxon>Alteromonadales</taxon>
        <taxon>Shewanellaceae</taxon>
        <taxon>Shewanella</taxon>
    </lineage>
</organism>
<reference evidence="4 6" key="1">
    <citation type="journal article" date="2022" name="bioRxiv">
        <title>Prophages regulate Shewanella fidelis 3313 motility and biofilm formation: implications for gut colonization dynamics in Ciona robusta.</title>
        <authorList>
            <person name="Natarajan O."/>
            <person name="Gibboney S.L."/>
            <person name="Young M.N."/>
            <person name="Lim S.J."/>
            <person name="Pluta N."/>
            <person name="Atkinson C.G."/>
            <person name="Leigh B.A."/>
            <person name="Liberti A."/>
            <person name="Kees E.D."/>
            <person name="Breitbart M."/>
            <person name="Gralnick J.A."/>
            <person name="Dishaw L.J."/>
        </authorList>
    </citation>
    <scope>NUCLEOTIDE SEQUENCE [LARGE SCALE GENOMIC DNA]</scope>
    <source>
        <strain evidence="4 6">JG4066</strain>
    </source>
</reference>
<evidence type="ECO:0000313" key="6">
    <source>
        <dbReference type="Proteomes" id="UP001271263"/>
    </source>
</evidence>
<proteinExistence type="predicted"/>
<dbReference type="EMBL" id="JAPMLD010000001">
    <property type="protein sequence ID" value="MDW4822509.1"/>
    <property type="molecule type" value="Genomic_DNA"/>
</dbReference>
<evidence type="ECO:0000256" key="1">
    <source>
        <dbReference type="SAM" id="Phobius"/>
    </source>
</evidence>
<dbReference type="Proteomes" id="UP001271263">
    <property type="component" value="Unassembled WGS sequence"/>
</dbReference>
<dbReference type="Proteomes" id="UP001259340">
    <property type="component" value="Unassembled WGS sequence"/>
</dbReference>
<dbReference type="GO" id="GO:0016757">
    <property type="term" value="F:glycosyltransferase activity"/>
    <property type="evidence" value="ECO:0007669"/>
    <property type="project" value="UniProtKB-KW"/>
</dbReference>
<evidence type="ECO:0000313" key="3">
    <source>
        <dbReference type="EMBL" id="MDR8524427.1"/>
    </source>
</evidence>
<dbReference type="AlphaFoldDB" id="A0AAW8NNX6"/>
<keyword evidence="6" id="KW-1185">Reference proteome</keyword>
<accession>A0AAW8NNX6</accession>
<evidence type="ECO:0000313" key="5">
    <source>
        <dbReference type="Proteomes" id="UP001259340"/>
    </source>
</evidence>
<dbReference type="Gene3D" id="3.90.550.10">
    <property type="entry name" value="Spore Coat Polysaccharide Biosynthesis Protein SpsA, Chain A"/>
    <property type="match status" value="1"/>
</dbReference>
<keyword evidence="1" id="KW-0472">Membrane</keyword>
<keyword evidence="3" id="KW-0328">Glycosyltransferase</keyword>
<dbReference type="EMBL" id="JAPMLE010000001">
    <property type="protein sequence ID" value="MDR8524427.1"/>
    <property type="molecule type" value="Genomic_DNA"/>
</dbReference>
<dbReference type="RefSeq" id="WP_310655032.1">
    <property type="nucleotide sequence ID" value="NZ_JAPMLA010000008.1"/>
</dbReference>
<sequence length="296" mass="33222">MKKQQLVSVICDLTVYNEQIAVNLSEISRYLTDNYYASELIVIANGLGDNCYSQLKKQLNEFLSIRLIRLNSRVNTDTAITAGLDNAIGDYVVLFDPCHDPVKVIGDVVAENTKLNGFVIGVSVTSRESFLNRAANYIGKDIPTNATKLRCLSRHTINMLLKSGGYHHNVLFRLHKLGLNHSTFNYAPISTQEIKLDSFKYLIRNVVFGDPKLIRRTYQLGAIFAILCSAIITVMSGFSDSLLYILFCFLFISVGGITELLLRLIDHLSEKDRYIVTEELSTALATDNKRLNVVDE</sequence>
<name>A0AAW8NNX6_9GAMM</name>
<evidence type="ECO:0000259" key="2">
    <source>
        <dbReference type="Pfam" id="PF00535"/>
    </source>
</evidence>
<protein>
    <submittedName>
        <fullName evidence="3">Glycosyltransferase</fullName>
        <ecNumber evidence="3">2.4.-.-</ecNumber>
    </submittedName>
</protein>
<comment type="caution">
    <text evidence="3">The sequence shown here is derived from an EMBL/GenBank/DDBJ whole genome shotgun (WGS) entry which is preliminary data.</text>
</comment>
<dbReference type="EC" id="2.4.-.-" evidence="3"/>
<keyword evidence="1" id="KW-1133">Transmembrane helix</keyword>
<feature type="transmembrane region" description="Helical" evidence="1">
    <location>
        <begin position="220"/>
        <end position="238"/>
    </location>
</feature>
<evidence type="ECO:0000313" key="4">
    <source>
        <dbReference type="EMBL" id="MDW4822509.1"/>
    </source>
</evidence>